<proteinExistence type="predicted"/>
<sequence length="145" mass="16640">MIITSILQPKSLKNGVNDENFCLQKYVFTNYTYTHYWNVAGEKCEQVWPQIVSDAQLIVSESGVALSHDGRDETPVMLRVKDGIMLNGVLDRDHERFELDTKGGTRGFCKTARKDSDGYWEEWKPARDLVAKLWPDDEIVSPFPQ</sequence>
<dbReference type="STRING" id="105696.A0A1Y2M4W1"/>
<dbReference type="AlphaFoldDB" id="A0A1Y2M4W1"/>
<accession>A0A1Y2M4W1</accession>
<gene>
    <name evidence="1" type="ORF">B5807_04559</name>
</gene>
<protein>
    <submittedName>
        <fullName evidence="1">Uncharacterized protein</fullName>
    </submittedName>
</protein>
<dbReference type="EMBL" id="KZ107841">
    <property type="protein sequence ID" value="OSS50859.1"/>
    <property type="molecule type" value="Genomic_DNA"/>
</dbReference>
<reference evidence="1 2" key="1">
    <citation type="journal article" date="2017" name="Genome Announc.">
        <title>Genome sequence of the saprophytic ascomycete Epicoccum nigrum ICMP 19927 strain isolated from New Zealand.</title>
        <authorList>
            <person name="Fokin M."/>
            <person name="Fleetwood D."/>
            <person name="Weir B.S."/>
            <person name="Villas-Boas S.G."/>
        </authorList>
    </citation>
    <scope>NUCLEOTIDE SEQUENCE [LARGE SCALE GENOMIC DNA]</scope>
    <source>
        <strain evidence="1 2">ICMP 19927</strain>
    </source>
</reference>
<dbReference type="Proteomes" id="UP000193240">
    <property type="component" value="Unassembled WGS sequence"/>
</dbReference>
<organism evidence="1 2">
    <name type="scientific">Epicoccum nigrum</name>
    <name type="common">Soil fungus</name>
    <name type="synonym">Epicoccum purpurascens</name>
    <dbReference type="NCBI Taxonomy" id="105696"/>
    <lineage>
        <taxon>Eukaryota</taxon>
        <taxon>Fungi</taxon>
        <taxon>Dikarya</taxon>
        <taxon>Ascomycota</taxon>
        <taxon>Pezizomycotina</taxon>
        <taxon>Dothideomycetes</taxon>
        <taxon>Pleosporomycetidae</taxon>
        <taxon>Pleosporales</taxon>
        <taxon>Pleosporineae</taxon>
        <taxon>Didymellaceae</taxon>
        <taxon>Epicoccum</taxon>
    </lineage>
</organism>
<evidence type="ECO:0000313" key="1">
    <source>
        <dbReference type="EMBL" id="OSS50859.1"/>
    </source>
</evidence>
<keyword evidence="2" id="KW-1185">Reference proteome</keyword>
<evidence type="ECO:0000313" key="2">
    <source>
        <dbReference type="Proteomes" id="UP000193240"/>
    </source>
</evidence>
<dbReference type="InParanoid" id="A0A1Y2M4W1"/>
<name>A0A1Y2M4W1_EPING</name>